<evidence type="ECO:0000256" key="5">
    <source>
        <dbReference type="ARBA" id="ARBA00023004"/>
    </source>
</evidence>
<keyword evidence="5" id="KW-0408">Iron</keyword>
<dbReference type="EMBL" id="OBMI01000003">
    <property type="protein sequence ID" value="SOB87507.1"/>
    <property type="molecule type" value="Genomic_DNA"/>
</dbReference>
<evidence type="ECO:0000256" key="2">
    <source>
        <dbReference type="ARBA" id="ARBA00022723"/>
    </source>
</evidence>
<evidence type="ECO:0000259" key="8">
    <source>
        <dbReference type="Pfam" id="PF03167"/>
    </source>
</evidence>
<evidence type="ECO:0000313" key="10">
    <source>
        <dbReference type="Proteomes" id="UP000219494"/>
    </source>
</evidence>
<dbReference type="GO" id="GO:0046872">
    <property type="term" value="F:metal ion binding"/>
    <property type="evidence" value="ECO:0007669"/>
    <property type="project" value="UniProtKB-KW"/>
</dbReference>
<dbReference type="Gene3D" id="3.40.470.10">
    <property type="entry name" value="Uracil-DNA glycosylase-like domain"/>
    <property type="match status" value="1"/>
</dbReference>
<dbReference type="InterPro" id="IPR051536">
    <property type="entry name" value="UDG_Type-4/5"/>
</dbReference>
<evidence type="ECO:0000256" key="3">
    <source>
        <dbReference type="ARBA" id="ARBA00022763"/>
    </source>
</evidence>
<dbReference type="Pfam" id="PF03167">
    <property type="entry name" value="UDG"/>
    <property type="match status" value="1"/>
</dbReference>
<evidence type="ECO:0000256" key="7">
    <source>
        <dbReference type="ARBA" id="ARBA00023204"/>
    </source>
</evidence>
<keyword evidence="2" id="KW-0479">Metal-binding</keyword>
<keyword evidence="4" id="KW-0378">Hydrolase</keyword>
<evidence type="ECO:0000313" key="9">
    <source>
        <dbReference type="EMBL" id="SOB87507.1"/>
    </source>
</evidence>
<keyword evidence="1" id="KW-0004">4Fe-4S</keyword>
<gene>
    <name evidence="9" type="ORF">SAMN06297144_2639</name>
</gene>
<dbReference type="OrthoDB" id="5290748at2"/>
<organism evidence="9 10">
    <name type="scientific">Sphingomonas guangdongensis</name>
    <dbReference type="NCBI Taxonomy" id="1141890"/>
    <lineage>
        <taxon>Bacteria</taxon>
        <taxon>Pseudomonadati</taxon>
        <taxon>Pseudomonadota</taxon>
        <taxon>Alphaproteobacteria</taxon>
        <taxon>Sphingomonadales</taxon>
        <taxon>Sphingomonadaceae</taxon>
        <taxon>Sphingomonas</taxon>
    </lineage>
</organism>
<protein>
    <submittedName>
        <fullName evidence="9">DNA polymerase</fullName>
    </submittedName>
</protein>
<accession>A0A285R587</accession>
<dbReference type="GO" id="GO:0006281">
    <property type="term" value="P:DNA repair"/>
    <property type="evidence" value="ECO:0007669"/>
    <property type="project" value="UniProtKB-KW"/>
</dbReference>
<keyword evidence="3" id="KW-0227">DNA damage</keyword>
<dbReference type="InterPro" id="IPR005122">
    <property type="entry name" value="Uracil-DNA_glycosylase-like"/>
</dbReference>
<dbReference type="RefSeq" id="WP_097064500.1">
    <property type="nucleotide sequence ID" value="NZ_OBMI01000003.1"/>
</dbReference>
<dbReference type="GO" id="GO:0051539">
    <property type="term" value="F:4 iron, 4 sulfur cluster binding"/>
    <property type="evidence" value="ECO:0007669"/>
    <property type="project" value="UniProtKB-KW"/>
</dbReference>
<feature type="domain" description="Uracil-DNA glycosylase-like" evidence="8">
    <location>
        <begin position="109"/>
        <end position="226"/>
    </location>
</feature>
<dbReference type="GO" id="GO:0097506">
    <property type="term" value="F:deaminated base DNA N-glycosylase activity"/>
    <property type="evidence" value="ECO:0007669"/>
    <property type="project" value="UniProtKB-ARBA"/>
</dbReference>
<evidence type="ECO:0000256" key="6">
    <source>
        <dbReference type="ARBA" id="ARBA00023014"/>
    </source>
</evidence>
<dbReference type="SUPFAM" id="SSF52141">
    <property type="entry name" value="Uracil-DNA glycosylase-like"/>
    <property type="match status" value="1"/>
</dbReference>
<dbReference type="InterPro" id="IPR036895">
    <property type="entry name" value="Uracil-DNA_glycosylase-like_sf"/>
</dbReference>
<keyword evidence="7" id="KW-0234">DNA repair</keyword>
<dbReference type="AlphaFoldDB" id="A0A285R587"/>
<proteinExistence type="predicted"/>
<dbReference type="PANTHER" id="PTHR33693:SF1">
    <property type="entry name" value="TYPE-4 URACIL-DNA GLYCOSYLASE"/>
    <property type="match status" value="1"/>
</dbReference>
<keyword evidence="6" id="KW-0411">Iron-sulfur</keyword>
<reference evidence="9 10" key="1">
    <citation type="submission" date="2017-07" db="EMBL/GenBank/DDBJ databases">
        <authorList>
            <person name="Sun Z.S."/>
            <person name="Albrecht U."/>
            <person name="Echele G."/>
            <person name="Lee C.C."/>
        </authorList>
    </citation>
    <scope>NUCLEOTIDE SEQUENCE [LARGE SCALE GENOMIC DNA]</scope>
    <source>
        <strain evidence="9 10">CGMCC 1.12672</strain>
    </source>
</reference>
<dbReference type="Proteomes" id="UP000219494">
    <property type="component" value="Unassembled WGS sequence"/>
</dbReference>
<evidence type="ECO:0000256" key="4">
    <source>
        <dbReference type="ARBA" id="ARBA00022801"/>
    </source>
</evidence>
<dbReference type="PANTHER" id="PTHR33693">
    <property type="entry name" value="TYPE-5 URACIL-DNA GLYCOSYLASE"/>
    <property type="match status" value="1"/>
</dbReference>
<name>A0A285R587_9SPHN</name>
<evidence type="ECO:0000256" key="1">
    <source>
        <dbReference type="ARBA" id="ARBA00022485"/>
    </source>
</evidence>
<sequence length="234" mass="24538">MGAEQHDWRALAASALDWWRDAGVDTPVDDAPRNWLDAPPAPAPTIAAPLPAPPAARRLPDTLPAFLAWRLGPDAPDAGRGTPVAPEGPGDAAVMVLVDCPEGAALLNDDASRLFDRMLAAIGLARSAVHLAALTPTRPLAGRVVPEAVSTLAPLLRHHVALVRPQVVLSLNLAASRALIGTDASPPGRNLHAVNLESGIVQVVASLHPRFLLEHPAQKAAAWRDLLLLKGGLR</sequence>
<keyword evidence="10" id="KW-1185">Reference proteome</keyword>